<reference evidence="1" key="1">
    <citation type="journal article" date="2013" name="Appl. Environ. Microbiol.">
        <title>RubisCO Gene Clusters Found in a Metagenome Microarray from Acid Mine Drainage.</title>
        <authorList>
            <person name="Guo X."/>
            <person name="Yin H."/>
            <person name="Cong J."/>
            <person name="Dai Z."/>
            <person name="Liang Y."/>
            <person name="Liu X."/>
        </authorList>
    </citation>
    <scope>NUCLEOTIDE SEQUENCE</scope>
</reference>
<organism evidence="1">
    <name type="scientific">uncultured prokaryote</name>
    <dbReference type="NCBI Taxonomy" id="198431"/>
    <lineage>
        <taxon>unclassified sequences</taxon>
        <taxon>environmental samples</taxon>
    </lineage>
</organism>
<dbReference type="AlphaFoldDB" id="M1GMC5"/>
<sequence length="88" mass="9611">MGLSVEQLKDIGAMLIAASPSENPVAAIRTGFPDIQVSRCDAIDMRGETPYRHVGEYDVFLVDTSSHCWRIVDDPVAAGGIVISERHR</sequence>
<dbReference type="EMBL" id="JQ815896">
    <property type="protein sequence ID" value="AGE14118.1"/>
    <property type="molecule type" value="Genomic_DNA"/>
</dbReference>
<evidence type="ECO:0000313" key="1">
    <source>
        <dbReference type="EMBL" id="AGE14118.1"/>
    </source>
</evidence>
<proteinExistence type="predicted"/>
<name>M1GMC5_9ZZZZ</name>
<accession>M1GMC5</accession>
<protein>
    <submittedName>
        <fullName evidence="1">Uncharacterized protein</fullName>
    </submittedName>
</protein>